<protein>
    <submittedName>
        <fullName evidence="1">Retrovirus-related Pol polyprotein from transposon RE1</fullName>
    </submittedName>
</protein>
<gene>
    <name evidence="1" type="ORF">V5N11_017032</name>
</gene>
<dbReference type="CDD" id="cd09272">
    <property type="entry name" value="RNase_HI_RT_Ty1"/>
    <property type="match status" value="1"/>
</dbReference>
<dbReference type="Proteomes" id="UP001558713">
    <property type="component" value="Unassembled WGS sequence"/>
</dbReference>
<evidence type="ECO:0000313" key="1">
    <source>
        <dbReference type="EMBL" id="KAL1215268.1"/>
    </source>
</evidence>
<dbReference type="AlphaFoldDB" id="A0ABD1B8J9"/>
<proteinExistence type="predicted"/>
<keyword evidence="2" id="KW-1185">Reference proteome</keyword>
<organism evidence="1 2">
    <name type="scientific">Cardamine amara subsp. amara</name>
    <dbReference type="NCBI Taxonomy" id="228776"/>
    <lineage>
        <taxon>Eukaryota</taxon>
        <taxon>Viridiplantae</taxon>
        <taxon>Streptophyta</taxon>
        <taxon>Embryophyta</taxon>
        <taxon>Tracheophyta</taxon>
        <taxon>Spermatophyta</taxon>
        <taxon>Magnoliopsida</taxon>
        <taxon>eudicotyledons</taxon>
        <taxon>Gunneridae</taxon>
        <taxon>Pentapetalae</taxon>
        <taxon>rosids</taxon>
        <taxon>malvids</taxon>
        <taxon>Brassicales</taxon>
        <taxon>Brassicaceae</taxon>
        <taxon>Cardamineae</taxon>
        <taxon>Cardamine</taxon>
    </lineage>
</organism>
<evidence type="ECO:0000313" key="2">
    <source>
        <dbReference type="Proteomes" id="UP001558713"/>
    </source>
</evidence>
<accession>A0ABD1B8J9</accession>
<sequence length="114" mass="12811">MSMTLAVREIELVRYLLGDFVVTQTEPTDLHCDNQAALYIAAKPVFHERTKTVEIDCHNVRDAMQAESIRTKKVHTKEQLADVFIKALGQHEFEPIVSELGSYNLHAQLEGGGC</sequence>
<name>A0ABD1B8J9_CARAN</name>
<comment type="caution">
    <text evidence="1">The sequence shown here is derived from an EMBL/GenBank/DDBJ whole genome shotgun (WGS) entry which is preliminary data.</text>
</comment>
<dbReference type="EMBL" id="JBANAX010000290">
    <property type="protein sequence ID" value="KAL1215268.1"/>
    <property type="molecule type" value="Genomic_DNA"/>
</dbReference>
<reference evidence="1 2" key="1">
    <citation type="submission" date="2024-04" db="EMBL/GenBank/DDBJ databases">
        <title>Genome assembly C_amara_ONT_v2.</title>
        <authorList>
            <person name="Yant L."/>
            <person name="Moore C."/>
            <person name="Slenker M."/>
        </authorList>
    </citation>
    <scope>NUCLEOTIDE SEQUENCE [LARGE SCALE GENOMIC DNA]</scope>
    <source>
        <tissue evidence="1">Leaf</tissue>
    </source>
</reference>